<dbReference type="Proteomes" id="UP001190700">
    <property type="component" value="Unassembled WGS sequence"/>
</dbReference>
<dbReference type="InterPro" id="IPR027469">
    <property type="entry name" value="Cation_efflux_TMD_sf"/>
</dbReference>
<dbReference type="InterPro" id="IPR058533">
    <property type="entry name" value="Cation_efflux_TM"/>
</dbReference>
<dbReference type="InterPro" id="IPR050291">
    <property type="entry name" value="CDF_Transporter"/>
</dbReference>
<proteinExistence type="predicted"/>
<keyword evidence="4 7" id="KW-1133">Transmembrane helix</keyword>
<feature type="compositionally biased region" description="Basic and acidic residues" evidence="6">
    <location>
        <begin position="1"/>
        <end position="10"/>
    </location>
</feature>
<gene>
    <name evidence="9" type="ORF">CYMTET_28732</name>
</gene>
<keyword evidence="3 7" id="KW-0812">Transmembrane</keyword>
<evidence type="ECO:0000256" key="6">
    <source>
        <dbReference type="SAM" id="MobiDB-lite"/>
    </source>
</evidence>
<dbReference type="GO" id="GO:0008324">
    <property type="term" value="F:monoatomic cation transmembrane transporter activity"/>
    <property type="evidence" value="ECO:0007669"/>
    <property type="project" value="InterPro"/>
</dbReference>
<dbReference type="Pfam" id="PF01545">
    <property type="entry name" value="Cation_efflux"/>
    <property type="match status" value="1"/>
</dbReference>
<keyword evidence="5 7" id="KW-0472">Membrane</keyword>
<sequence length="390" mass="42205">MSETHTDGKESLISPQSRRSSEQRQVPHQASEQRRVQLNPLASPESLSVPAERPDIEGGAGPPSYSEPIYRPRGQSWAHNASLQDAALLHLRTRTRSSSRVRTSSAREFHRSASASELSKQQESTEPTEILTSVMIAIVASLVVNILLFVAKGIAYLLSGSLVVLSSLYDSFLDLLNQMMVYGAFRLMQKHDPAYPVGRPQLESVAALCLCAVMWVGSLVVIVESATSLFKGSDANVHTEEVPAVPMEDTIVLVILGAVVASKAILYLGCRLVSDKSAIVATLVEDHFNDVASNAVALLCAALASQDDSLWLVDPIGAIVISAYIIYNWTCCAMEQISHLVGHLSDPDQLEEIEEALKAVDGELFLRPDVLAYHSGPKLIVEVSLQLPGA</sequence>
<dbReference type="Gene3D" id="1.20.1510.10">
    <property type="entry name" value="Cation efflux protein transmembrane domain"/>
    <property type="match status" value="1"/>
</dbReference>
<comment type="subcellular location">
    <subcellularLocation>
        <location evidence="1">Membrane</location>
        <topology evidence="1">Multi-pass membrane protein</topology>
    </subcellularLocation>
</comment>
<evidence type="ECO:0000256" key="7">
    <source>
        <dbReference type="SAM" id="Phobius"/>
    </source>
</evidence>
<dbReference type="PANTHER" id="PTHR43840:SF52">
    <property type="entry name" value="CATION EFFLUX FAMILY PROTEIN"/>
    <property type="match status" value="1"/>
</dbReference>
<dbReference type="AlphaFoldDB" id="A0AAE0FMX9"/>
<feature type="region of interest" description="Disordered" evidence="6">
    <location>
        <begin position="94"/>
        <end position="124"/>
    </location>
</feature>
<evidence type="ECO:0000256" key="4">
    <source>
        <dbReference type="ARBA" id="ARBA00022989"/>
    </source>
</evidence>
<dbReference type="GO" id="GO:0016020">
    <property type="term" value="C:membrane"/>
    <property type="evidence" value="ECO:0007669"/>
    <property type="project" value="UniProtKB-SubCell"/>
</dbReference>
<feature type="compositionally biased region" description="Polar residues" evidence="6">
    <location>
        <begin position="113"/>
        <end position="124"/>
    </location>
</feature>
<name>A0AAE0FMX9_9CHLO</name>
<feature type="transmembrane region" description="Helical" evidence="7">
    <location>
        <begin position="205"/>
        <end position="230"/>
    </location>
</feature>
<evidence type="ECO:0000256" key="2">
    <source>
        <dbReference type="ARBA" id="ARBA00022448"/>
    </source>
</evidence>
<protein>
    <recommendedName>
        <fullName evidence="8">Cation efflux protein transmembrane domain-containing protein</fullName>
    </recommendedName>
</protein>
<feature type="transmembrane region" description="Helical" evidence="7">
    <location>
        <begin position="130"/>
        <end position="151"/>
    </location>
</feature>
<feature type="domain" description="Cation efflux protein transmembrane" evidence="8">
    <location>
        <begin position="138"/>
        <end position="340"/>
    </location>
</feature>
<evidence type="ECO:0000256" key="1">
    <source>
        <dbReference type="ARBA" id="ARBA00004141"/>
    </source>
</evidence>
<evidence type="ECO:0000256" key="5">
    <source>
        <dbReference type="ARBA" id="ARBA00023136"/>
    </source>
</evidence>
<feature type="transmembrane region" description="Helical" evidence="7">
    <location>
        <begin position="163"/>
        <end position="185"/>
    </location>
</feature>
<reference evidence="9 10" key="1">
    <citation type="journal article" date="2015" name="Genome Biol. Evol.">
        <title>Comparative Genomics of a Bacterivorous Green Alga Reveals Evolutionary Causalities and Consequences of Phago-Mixotrophic Mode of Nutrition.</title>
        <authorList>
            <person name="Burns J.A."/>
            <person name="Paasch A."/>
            <person name="Narechania A."/>
            <person name="Kim E."/>
        </authorList>
    </citation>
    <scope>NUCLEOTIDE SEQUENCE [LARGE SCALE GENOMIC DNA]</scope>
    <source>
        <strain evidence="9 10">PLY_AMNH</strain>
    </source>
</reference>
<keyword evidence="10" id="KW-1185">Reference proteome</keyword>
<keyword evidence="2" id="KW-0813">Transport</keyword>
<dbReference type="PANTHER" id="PTHR43840">
    <property type="entry name" value="MITOCHONDRIAL METAL TRANSPORTER 1-RELATED"/>
    <property type="match status" value="1"/>
</dbReference>
<evidence type="ECO:0000256" key="3">
    <source>
        <dbReference type="ARBA" id="ARBA00022692"/>
    </source>
</evidence>
<accession>A0AAE0FMX9</accession>
<evidence type="ECO:0000313" key="10">
    <source>
        <dbReference type="Proteomes" id="UP001190700"/>
    </source>
</evidence>
<evidence type="ECO:0000313" key="9">
    <source>
        <dbReference type="EMBL" id="KAK3262410.1"/>
    </source>
</evidence>
<feature type="transmembrane region" description="Helical" evidence="7">
    <location>
        <begin position="250"/>
        <end position="269"/>
    </location>
</feature>
<evidence type="ECO:0000259" key="8">
    <source>
        <dbReference type="Pfam" id="PF01545"/>
    </source>
</evidence>
<dbReference type="SUPFAM" id="SSF161111">
    <property type="entry name" value="Cation efflux protein transmembrane domain-like"/>
    <property type="match status" value="1"/>
</dbReference>
<organism evidence="9 10">
    <name type="scientific">Cymbomonas tetramitiformis</name>
    <dbReference type="NCBI Taxonomy" id="36881"/>
    <lineage>
        <taxon>Eukaryota</taxon>
        <taxon>Viridiplantae</taxon>
        <taxon>Chlorophyta</taxon>
        <taxon>Pyramimonadophyceae</taxon>
        <taxon>Pyramimonadales</taxon>
        <taxon>Pyramimonadaceae</taxon>
        <taxon>Cymbomonas</taxon>
    </lineage>
</organism>
<dbReference type="EMBL" id="LGRX02016226">
    <property type="protein sequence ID" value="KAK3262410.1"/>
    <property type="molecule type" value="Genomic_DNA"/>
</dbReference>
<feature type="region of interest" description="Disordered" evidence="6">
    <location>
        <begin position="1"/>
        <end position="72"/>
    </location>
</feature>
<comment type="caution">
    <text evidence="9">The sequence shown here is derived from an EMBL/GenBank/DDBJ whole genome shotgun (WGS) entry which is preliminary data.</text>
</comment>